<dbReference type="InterPro" id="IPR005549">
    <property type="entry name" value="Kinetochore_Nuf2_N"/>
</dbReference>
<feature type="domain" description="Kinetochore protein Nuf2 N-terminal" evidence="9">
    <location>
        <begin position="5"/>
        <end position="105"/>
    </location>
</feature>
<keyword evidence="3" id="KW-0158">Chromosome</keyword>
<dbReference type="EMBL" id="CP039346">
    <property type="protein sequence ID" value="QCD80603.1"/>
    <property type="molecule type" value="Genomic_DNA"/>
</dbReference>
<evidence type="ECO:0000256" key="8">
    <source>
        <dbReference type="ARBA" id="ARBA00023328"/>
    </source>
</evidence>
<keyword evidence="6" id="KW-0175">Coiled coil</keyword>
<proteinExistence type="inferred from homology"/>
<evidence type="ECO:0000256" key="5">
    <source>
        <dbReference type="ARBA" id="ARBA00022776"/>
    </source>
</evidence>
<protein>
    <submittedName>
        <fullName evidence="10">Kinetochore protein Nuf2</fullName>
    </submittedName>
</protein>
<keyword evidence="8" id="KW-0137">Centromere</keyword>
<dbReference type="AlphaFoldDB" id="A0A4D6KVE2"/>
<dbReference type="GO" id="GO:0031262">
    <property type="term" value="C:Ndc80 complex"/>
    <property type="evidence" value="ECO:0007669"/>
    <property type="project" value="InterPro"/>
</dbReference>
<dbReference type="GO" id="GO:0051301">
    <property type="term" value="P:cell division"/>
    <property type="evidence" value="ECO:0007669"/>
    <property type="project" value="UniProtKB-KW"/>
</dbReference>
<dbReference type="InterPro" id="IPR038275">
    <property type="entry name" value="Nuf2_N_sf"/>
</dbReference>
<evidence type="ECO:0000256" key="3">
    <source>
        <dbReference type="ARBA" id="ARBA00022454"/>
    </source>
</evidence>
<comment type="similarity">
    <text evidence="2">Belongs to the NUF2 family.</text>
</comment>
<evidence type="ECO:0000259" key="9">
    <source>
        <dbReference type="Pfam" id="PF03800"/>
    </source>
</evidence>
<evidence type="ECO:0000256" key="2">
    <source>
        <dbReference type="ARBA" id="ARBA00005498"/>
    </source>
</evidence>
<keyword evidence="11" id="KW-1185">Reference proteome</keyword>
<evidence type="ECO:0000313" key="11">
    <source>
        <dbReference type="Proteomes" id="UP000501690"/>
    </source>
</evidence>
<keyword evidence="5" id="KW-0498">Mitosis</keyword>
<dbReference type="Gene3D" id="1.10.418.60">
    <property type="entry name" value="Ncd80 complex, Nuf2 subunit"/>
    <property type="match status" value="1"/>
</dbReference>
<keyword evidence="4" id="KW-0132">Cell division</keyword>
<comment type="subcellular location">
    <subcellularLocation>
        <location evidence="1">Chromosome</location>
        <location evidence="1">Centromere</location>
    </subcellularLocation>
</comment>
<evidence type="ECO:0000256" key="6">
    <source>
        <dbReference type="ARBA" id="ARBA00023054"/>
    </source>
</evidence>
<evidence type="ECO:0000313" key="10">
    <source>
        <dbReference type="EMBL" id="QCD80603.1"/>
    </source>
</evidence>
<evidence type="ECO:0000256" key="7">
    <source>
        <dbReference type="ARBA" id="ARBA00023306"/>
    </source>
</evidence>
<dbReference type="Pfam" id="PF03800">
    <property type="entry name" value="Nuf2"/>
    <property type="match status" value="1"/>
</dbReference>
<name>A0A4D6KVE2_VIGUN</name>
<reference evidence="10 11" key="1">
    <citation type="submission" date="2019-04" db="EMBL/GenBank/DDBJ databases">
        <title>An improved genome assembly and genetic linkage map for asparagus bean, Vigna unguiculata ssp. sesquipedialis.</title>
        <authorList>
            <person name="Xia Q."/>
            <person name="Zhang R."/>
            <person name="Dong Y."/>
        </authorList>
    </citation>
    <scope>NUCLEOTIDE SEQUENCE [LARGE SCALE GENOMIC DNA]</scope>
    <source>
        <tissue evidence="10">Leaf</tissue>
    </source>
</reference>
<accession>A0A4D6KVE2</accession>
<gene>
    <name evidence="10" type="ORF">DEO72_LG2g925</name>
</gene>
<dbReference type="Proteomes" id="UP000501690">
    <property type="component" value="Linkage Group LG2"/>
</dbReference>
<dbReference type="PANTHER" id="PTHR48441:SF1">
    <property type="entry name" value="NT-3"/>
    <property type="match status" value="1"/>
</dbReference>
<organism evidence="10 11">
    <name type="scientific">Vigna unguiculata</name>
    <name type="common">Cowpea</name>
    <dbReference type="NCBI Taxonomy" id="3917"/>
    <lineage>
        <taxon>Eukaryota</taxon>
        <taxon>Viridiplantae</taxon>
        <taxon>Streptophyta</taxon>
        <taxon>Embryophyta</taxon>
        <taxon>Tracheophyta</taxon>
        <taxon>Spermatophyta</taxon>
        <taxon>Magnoliopsida</taxon>
        <taxon>eudicotyledons</taxon>
        <taxon>Gunneridae</taxon>
        <taxon>Pentapetalae</taxon>
        <taxon>rosids</taxon>
        <taxon>fabids</taxon>
        <taxon>Fabales</taxon>
        <taxon>Fabaceae</taxon>
        <taxon>Papilionoideae</taxon>
        <taxon>50 kb inversion clade</taxon>
        <taxon>NPAAA clade</taxon>
        <taxon>indigoferoid/millettioid clade</taxon>
        <taxon>Phaseoleae</taxon>
        <taxon>Vigna</taxon>
    </lineage>
</organism>
<evidence type="ECO:0000256" key="4">
    <source>
        <dbReference type="ARBA" id="ARBA00022618"/>
    </source>
</evidence>
<sequence>MAASNYEYPRLQRPEIVTILGQFQIANVTEQELAKPNPDLISDLYTRVLFHLDVFLEEDNEQLDFDALEHLENPDLHVESARAVKLFNRIKEVLTDIECPRKFTFAMMTTHHQNNHPTVTNSA</sequence>
<dbReference type="PANTHER" id="PTHR48441">
    <property type="match status" value="1"/>
</dbReference>
<evidence type="ECO:0000256" key="1">
    <source>
        <dbReference type="ARBA" id="ARBA00004584"/>
    </source>
</evidence>
<keyword evidence="7" id="KW-0131">Cell cycle</keyword>